<keyword evidence="7" id="KW-0479">Metal-binding</keyword>
<dbReference type="GO" id="GO:0007127">
    <property type="term" value="P:meiosis I"/>
    <property type="evidence" value="ECO:0007669"/>
    <property type="project" value="UniProtKB-ARBA"/>
</dbReference>
<evidence type="ECO:0000256" key="5">
    <source>
        <dbReference type="ARBA" id="ARBA00017893"/>
    </source>
</evidence>
<evidence type="ECO:0000256" key="6">
    <source>
        <dbReference type="ARBA" id="ARBA00022454"/>
    </source>
</evidence>
<comment type="similarity">
    <text evidence="4">Belongs to the SMC family. RAD50 subfamily.</text>
</comment>
<gene>
    <name evidence="22" type="ORF">CC85DRAFT_283452</name>
</gene>
<dbReference type="GO" id="GO:0016887">
    <property type="term" value="F:ATP hydrolysis activity"/>
    <property type="evidence" value="ECO:0007669"/>
    <property type="project" value="InterPro"/>
</dbReference>
<organism evidence="22 23">
    <name type="scientific">Cutaneotrichosporon oleaginosum</name>
    <dbReference type="NCBI Taxonomy" id="879819"/>
    <lineage>
        <taxon>Eukaryota</taxon>
        <taxon>Fungi</taxon>
        <taxon>Dikarya</taxon>
        <taxon>Basidiomycota</taxon>
        <taxon>Agaricomycotina</taxon>
        <taxon>Tremellomycetes</taxon>
        <taxon>Trichosporonales</taxon>
        <taxon>Trichosporonaceae</taxon>
        <taxon>Cutaneotrichosporon</taxon>
    </lineage>
</organism>
<dbReference type="GO" id="GO:0003691">
    <property type="term" value="F:double-stranded telomeric DNA binding"/>
    <property type="evidence" value="ECO:0007669"/>
    <property type="project" value="TreeGrafter"/>
</dbReference>
<evidence type="ECO:0000256" key="17">
    <source>
        <dbReference type="ARBA" id="ARBA00023254"/>
    </source>
</evidence>
<dbReference type="GO" id="GO:0051880">
    <property type="term" value="F:G-quadruplex DNA binding"/>
    <property type="evidence" value="ECO:0007669"/>
    <property type="project" value="TreeGrafter"/>
</dbReference>
<dbReference type="InterPro" id="IPR004584">
    <property type="entry name" value="Rad50_eukaryotes"/>
</dbReference>
<proteinExistence type="inferred from homology"/>
<evidence type="ECO:0000256" key="10">
    <source>
        <dbReference type="ARBA" id="ARBA00022801"/>
    </source>
</evidence>
<dbReference type="Pfam" id="PF13558">
    <property type="entry name" value="SbcC_Walker_B"/>
    <property type="match status" value="1"/>
</dbReference>
<evidence type="ECO:0000313" key="23">
    <source>
        <dbReference type="Proteomes" id="UP000053611"/>
    </source>
</evidence>
<dbReference type="Gene3D" id="3.40.50.300">
    <property type="entry name" value="P-loop containing nucleotide triphosphate hydrolases"/>
    <property type="match status" value="2"/>
</dbReference>
<dbReference type="GO" id="GO:0007004">
    <property type="term" value="P:telomere maintenance via telomerase"/>
    <property type="evidence" value="ECO:0007669"/>
    <property type="project" value="TreeGrafter"/>
</dbReference>
<keyword evidence="12" id="KW-0067">ATP-binding</keyword>
<evidence type="ECO:0000256" key="3">
    <source>
        <dbReference type="ARBA" id="ARBA00004286"/>
    </source>
</evidence>
<dbReference type="SUPFAM" id="SSF52540">
    <property type="entry name" value="P-loop containing nucleoside triphosphate hydrolases"/>
    <property type="match status" value="1"/>
</dbReference>
<feature type="coiled-coil region" evidence="19">
    <location>
        <begin position="883"/>
        <end position="917"/>
    </location>
</feature>
<keyword evidence="8" id="KW-0547">Nucleotide-binding</keyword>
<evidence type="ECO:0000256" key="19">
    <source>
        <dbReference type="SAM" id="Coils"/>
    </source>
</evidence>
<protein>
    <recommendedName>
        <fullName evidence="5">DNA repair protein RAD50</fullName>
    </recommendedName>
</protein>
<evidence type="ECO:0000256" key="13">
    <source>
        <dbReference type="ARBA" id="ARBA00022842"/>
    </source>
</evidence>
<dbReference type="EMBL" id="KQ087186">
    <property type="protein sequence ID" value="KLT44511.1"/>
    <property type="molecule type" value="Genomic_DNA"/>
</dbReference>
<dbReference type="GO" id="GO:0046872">
    <property type="term" value="F:metal ion binding"/>
    <property type="evidence" value="ECO:0007669"/>
    <property type="project" value="UniProtKB-KW"/>
</dbReference>
<evidence type="ECO:0000256" key="2">
    <source>
        <dbReference type="ARBA" id="ARBA00004123"/>
    </source>
</evidence>
<name>A0A0J0XTU1_9TREE</name>
<evidence type="ECO:0000256" key="9">
    <source>
        <dbReference type="ARBA" id="ARBA00022763"/>
    </source>
</evidence>
<keyword evidence="17" id="KW-0469">Meiosis</keyword>
<keyword evidence="10" id="KW-0378">Hydrolase</keyword>
<evidence type="ECO:0000256" key="16">
    <source>
        <dbReference type="ARBA" id="ARBA00023242"/>
    </source>
</evidence>
<evidence type="ECO:0000256" key="20">
    <source>
        <dbReference type="SAM" id="MobiDB-lite"/>
    </source>
</evidence>
<feature type="region of interest" description="Disordered" evidence="20">
    <location>
        <begin position="569"/>
        <end position="607"/>
    </location>
</feature>
<dbReference type="GeneID" id="28982956"/>
<keyword evidence="11" id="KW-0862">Zinc</keyword>
<keyword evidence="13" id="KW-0460">Magnesium</keyword>
<comment type="subcellular location">
    <subcellularLocation>
        <location evidence="3">Chromosome</location>
    </subcellularLocation>
    <subcellularLocation>
        <location evidence="2">Nucleus</location>
    </subcellularLocation>
</comment>
<sequence length="1309" mass="150242">MASLNKLAIRGIRSFDDKRVQVIEFYSPLTVIVGHNGSGKTTIIECLKYATTGDLPPNTKGGAFVHDPKMANEKEVKAQVRLRFWNVNRERMTVTRSLQVTTKKTGALTMKTLEGLLAKDDGGASGKRNTISTKCSELDEEVPLLLGVSKAILENVIFCHQEDSNWPLAEPAALKKKFDDIFEATKYTKALDNIKVLRKERAAEIKVDLERLKFLKSDKDRAQRMRSELDGMVAKENARTTEAEELKARFHVLKEENEALYKRATAFQHIFERHDNLKARKEMLTANRNRMMDGMTVLSDTTEELMHKFQNFETHLKTIEGKRDQQIEARDKEDEALDELHRRERNLLSTQGELRTIRKTYERNLRERETMVRELSKTYNLPGYDYSPLEDAKVMDFVDRLQEMVRKAEGDLKRLQTEGLRKERELQAELDELANKRTTAMATKSSKEDQIRQLQNRIRSMEQSFDSFSSVDADISVLETDIASLETRRETLEQEVQEARYDELLRERRAAVNEKEATREKLNGELTALNRQADTRAQLSIKRSELESKNAQIEASVQTHSARFKELVGSDLTPQTMEEKVTQAAGRKDREQQEAESAAAASERTLSQLQTSTNIAKQNLKARTEELTKLESAISVVLQEAEQSSVEEGIKDCETEIGILKDELADSESAKKWYKRVLDTSKTKKKCMGCDRAIQHNEEGSVQAYLQARLQKLNAADQSELTSDLEGWTARLEGLRAVQPSVERVKTLKRTEIPALEQQIATDTAKLATVQNEVDEARRAVQTAKLAVRDLNAIKSASAIMTRLVGEIDDLTASVQRLERDLQSTGSLKTVDDVQREIEVIANEIKTLQRDMNFSMSEKELKLNTIRSIGEDLHRKTMRLTDLRSKQERRKLDEQQLKEHQTQLTRLQSELKELDVAAQAAAAPWREKNEALNRYRNERQDEEDSASMQVGAYQSSLYELEAKHRSCQSYVTEGNDRKLRENESHLEGMRQEIQATKDRRAAIDKTVSVLQEDVSRAHVTRRNLKSNIDFRAEERSIQKVEEEMEELDLEGAARDRRSFNHEYKQKMAEETDVQNRWQLCSGQVMQMAEERKRLEKTLAADYRNIDRLYRDQLIKTKTSEVANNDLEKYAKALDNAILKYHSIKMDEINDTISHLWSKTYQGTDIDTLRIMSDHDEQSTSARKSYNYRVVMVKNQVELDMRGRCSAGQKVLASIIIRLALAESFGQGCGVLALDEPTTNLDQENINALAEALAEIIRERRRQTNFQLIVITHDEGFLQRLAAQDVLDYYWRVSRDMSQKSVLERQRIGI</sequence>
<evidence type="ECO:0000259" key="21">
    <source>
        <dbReference type="Pfam" id="PF13476"/>
    </source>
</evidence>
<dbReference type="InterPro" id="IPR027417">
    <property type="entry name" value="P-loop_NTPase"/>
</dbReference>
<dbReference type="GO" id="GO:0006303">
    <property type="term" value="P:double-strand break repair via nonhomologous end joining"/>
    <property type="evidence" value="ECO:0007669"/>
    <property type="project" value="UniProtKB-ARBA"/>
</dbReference>
<dbReference type="PANTHER" id="PTHR18867:SF12">
    <property type="entry name" value="DNA REPAIR PROTEIN RAD50"/>
    <property type="match status" value="1"/>
</dbReference>
<keyword evidence="9" id="KW-0227">DNA damage</keyword>
<dbReference type="Proteomes" id="UP000053611">
    <property type="component" value="Unassembled WGS sequence"/>
</dbReference>
<dbReference type="FunFam" id="3.40.50.300:FF:000593">
    <property type="entry name" value="DNA repair protein RAD50"/>
    <property type="match status" value="1"/>
</dbReference>
<reference evidence="22 23" key="1">
    <citation type="submission" date="2015-03" db="EMBL/GenBank/DDBJ databases">
        <title>Genomics and transcriptomics of the oil-accumulating basidiomycete yeast T. oleaginosus allow insights into substrate utilization and the diverse evolutionary trajectories of mating systems in fungi.</title>
        <authorList>
            <consortium name="DOE Joint Genome Institute"/>
            <person name="Kourist R."/>
            <person name="Kracht O."/>
            <person name="Bracharz F."/>
            <person name="Lipzen A."/>
            <person name="Nolan M."/>
            <person name="Ohm R."/>
            <person name="Grigoriev I."/>
            <person name="Sun S."/>
            <person name="Heitman J."/>
            <person name="Bruck T."/>
            <person name="Nowrousian M."/>
        </authorList>
    </citation>
    <scope>NUCLEOTIDE SEQUENCE [LARGE SCALE GENOMIC DNA]</scope>
    <source>
        <strain evidence="22 23">IBC0246</strain>
    </source>
</reference>
<feature type="compositionally biased region" description="Basic and acidic residues" evidence="20">
    <location>
        <begin position="577"/>
        <end position="593"/>
    </location>
</feature>
<feature type="coiled-coil region" evidence="19">
    <location>
        <begin position="358"/>
        <end position="556"/>
    </location>
</feature>
<dbReference type="Gene3D" id="1.10.287.1490">
    <property type="match status" value="1"/>
</dbReference>
<keyword evidence="16" id="KW-0539">Nucleus</keyword>
<dbReference type="GO" id="GO:0043047">
    <property type="term" value="F:single-stranded telomeric DNA binding"/>
    <property type="evidence" value="ECO:0007669"/>
    <property type="project" value="TreeGrafter"/>
</dbReference>
<evidence type="ECO:0000256" key="11">
    <source>
        <dbReference type="ARBA" id="ARBA00022833"/>
    </source>
</evidence>
<evidence type="ECO:0000256" key="1">
    <source>
        <dbReference type="ARBA" id="ARBA00001947"/>
    </source>
</evidence>
<keyword evidence="6" id="KW-0158">Chromosome</keyword>
<dbReference type="InterPro" id="IPR038729">
    <property type="entry name" value="Rad50/SbcC_AAA"/>
</dbReference>
<dbReference type="GO" id="GO:0005524">
    <property type="term" value="F:ATP binding"/>
    <property type="evidence" value="ECO:0007669"/>
    <property type="project" value="UniProtKB-KW"/>
</dbReference>
<evidence type="ECO:0000256" key="18">
    <source>
        <dbReference type="ARBA" id="ARBA00049360"/>
    </source>
</evidence>
<comment type="cofactor">
    <cofactor evidence="1">
        <name>Zn(2+)</name>
        <dbReference type="ChEBI" id="CHEBI:29105"/>
    </cofactor>
</comment>
<dbReference type="GO" id="GO:0000722">
    <property type="term" value="P:telomere maintenance via recombination"/>
    <property type="evidence" value="ECO:0007669"/>
    <property type="project" value="TreeGrafter"/>
</dbReference>
<dbReference type="STRING" id="879819.A0A0J0XTU1"/>
<evidence type="ECO:0000256" key="8">
    <source>
        <dbReference type="ARBA" id="ARBA00022741"/>
    </source>
</evidence>
<evidence type="ECO:0000256" key="12">
    <source>
        <dbReference type="ARBA" id="ARBA00022840"/>
    </source>
</evidence>
<evidence type="ECO:0000313" key="22">
    <source>
        <dbReference type="EMBL" id="KLT44511.1"/>
    </source>
</evidence>
<comment type="catalytic activity">
    <reaction evidence="18">
        <text>ATP + H2O = ADP + phosphate + H(+)</text>
        <dbReference type="Rhea" id="RHEA:13065"/>
        <dbReference type="ChEBI" id="CHEBI:15377"/>
        <dbReference type="ChEBI" id="CHEBI:15378"/>
        <dbReference type="ChEBI" id="CHEBI:30616"/>
        <dbReference type="ChEBI" id="CHEBI:43474"/>
        <dbReference type="ChEBI" id="CHEBI:456216"/>
    </reaction>
</comment>
<dbReference type="RefSeq" id="XP_018281002.1">
    <property type="nucleotide sequence ID" value="XM_018422353.1"/>
</dbReference>
<keyword evidence="23" id="KW-1185">Reference proteome</keyword>
<evidence type="ECO:0000256" key="4">
    <source>
        <dbReference type="ARBA" id="ARBA00009439"/>
    </source>
</evidence>
<feature type="coiled-coil region" evidence="19">
    <location>
        <begin position="760"/>
        <end position="851"/>
    </location>
</feature>
<dbReference type="FunFam" id="3.40.50.300:FF:001195">
    <property type="entry name" value="DNA repair protein rad50"/>
    <property type="match status" value="1"/>
</dbReference>
<keyword evidence="15" id="KW-0234">DNA repair</keyword>
<dbReference type="NCBIfam" id="TIGR00606">
    <property type="entry name" value="rad50"/>
    <property type="match status" value="1"/>
</dbReference>
<keyword evidence="14 19" id="KW-0175">Coiled coil</keyword>
<dbReference type="OrthoDB" id="18797at2759"/>
<dbReference type="GO" id="GO:0070192">
    <property type="term" value="P:chromosome organization involved in meiotic cell cycle"/>
    <property type="evidence" value="ECO:0007669"/>
    <property type="project" value="TreeGrafter"/>
</dbReference>
<feature type="domain" description="Rad50/SbcC-type AAA" evidence="21">
    <location>
        <begin position="6"/>
        <end position="216"/>
    </location>
</feature>
<dbReference type="Pfam" id="PF13476">
    <property type="entry name" value="AAA_23"/>
    <property type="match status" value="1"/>
</dbReference>
<dbReference type="GO" id="GO:0000794">
    <property type="term" value="C:condensed nuclear chromosome"/>
    <property type="evidence" value="ECO:0007669"/>
    <property type="project" value="TreeGrafter"/>
</dbReference>
<dbReference type="PANTHER" id="PTHR18867">
    <property type="entry name" value="RAD50"/>
    <property type="match status" value="1"/>
</dbReference>
<dbReference type="GO" id="GO:0030870">
    <property type="term" value="C:Mre11 complex"/>
    <property type="evidence" value="ECO:0007669"/>
    <property type="project" value="InterPro"/>
</dbReference>
<evidence type="ECO:0000256" key="7">
    <source>
        <dbReference type="ARBA" id="ARBA00022723"/>
    </source>
</evidence>
<accession>A0A0J0XTU1</accession>
<evidence type="ECO:0000256" key="14">
    <source>
        <dbReference type="ARBA" id="ARBA00023054"/>
    </source>
</evidence>
<evidence type="ECO:0000256" key="15">
    <source>
        <dbReference type="ARBA" id="ARBA00023204"/>
    </source>
</evidence>